<proteinExistence type="predicted"/>
<dbReference type="EMBL" id="JRZE01000006">
    <property type="protein sequence ID" value="KHF43405.1"/>
    <property type="molecule type" value="Genomic_DNA"/>
</dbReference>
<reference evidence="2 3" key="1">
    <citation type="submission" date="2014-10" db="EMBL/GenBank/DDBJ databases">
        <title>Genome sequence of Micropolyspora internatus JCM3315.</title>
        <authorList>
            <person name="Shin S.-K."/>
            <person name="Yi H."/>
        </authorList>
    </citation>
    <scope>NUCLEOTIDE SEQUENCE [LARGE SCALE GENOMIC DNA]</scope>
    <source>
        <strain evidence="2 3">JCM 3315</strain>
    </source>
</reference>
<gene>
    <name evidence="2" type="ORF">MINT15_36070</name>
</gene>
<evidence type="ECO:0000256" key="1">
    <source>
        <dbReference type="SAM" id="MobiDB-lite"/>
    </source>
</evidence>
<dbReference type="Proteomes" id="UP000030848">
    <property type="component" value="Unassembled WGS sequence"/>
</dbReference>
<evidence type="ECO:0000313" key="3">
    <source>
        <dbReference type="Proteomes" id="UP000030848"/>
    </source>
</evidence>
<organism evidence="2 3">
    <name type="scientific">Saccharomonospora viridis</name>
    <dbReference type="NCBI Taxonomy" id="1852"/>
    <lineage>
        <taxon>Bacteria</taxon>
        <taxon>Bacillati</taxon>
        <taxon>Actinomycetota</taxon>
        <taxon>Actinomycetes</taxon>
        <taxon>Pseudonocardiales</taxon>
        <taxon>Pseudonocardiaceae</taxon>
        <taxon>Saccharomonospora</taxon>
    </lineage>
</organism>
<accession>A0A837D862</accession>
<sequence length="60" mass="6588">MARRRESGSASRLVASDDVTEHRYPRSPARTECPDEGERGLCGRRNLARTALAGRCPAFA</sequence>
<evidence type="ECO:0000313" key="2">
    <source>
        <dbReference type="EMBL" id="KHF43405.1"/>
    </source>
</evidence>
<feature type="region of interest" description="Disordered" evidence="1">
    <location>
        <begin position="1"/>
        <end position="38"/>
    </location>
</feature>
<name>A0A837D862_9PSEU</name>
<dbReference type="AlphaFoldDB" id="A0A837D862"/>
<protein>
    <submittedName>
        <fullName evidence="2">Uncharacterized protein</fullName>
    </submittedName>
</protein>
<comment type="caution">
    <text evidence="2">The sequence shown here is derived from an EMBL/GenBank/DDBJ whole genome shotgun (WGS) entry which is preliminary data.</text>
</comment>